<dbReference type="SUPFAM" id="SSF53254">
    <property type="entry name" value="Phosphoglycerate mutase-like"/>
    <property type="match status" value="1"/>
</dbReference>
<accession>A0A1G7CYX2</accession>
<reference evidence="5 6" key="1">
    <citation type="submission" date="2016-10" db="EMBL/GenBank/DDBJ databases">
        <authorList>
            <person name="de Groot N.N."/>
        </authorList>
    </citation>
    <scope>NUCLEOTIDE SEQUENCE [LARGE SCALE GENOMIC DNA]</scope>
    <source>
        <strain evidence="5 6">MON 2.2</strain>
    </source>
</reference>
<feature type="active site" description="Proton donor/acceptor" evidence="2">
    <location>
        <position position="85"/>
    </location>
</feature>
<feature type="region of interest" description="Disordered" evidence="4">
    <location>
        <begin position="214"/>
        <end position="237"/>
    </location>
</feature>
<dbReference type="GO" id="GO:0043456">
    <property type="term" value="P:regulation of pentose-phosphate shunt"/>
    <property type="evidence" value="ECO:0007669"/>
    <property type="project" value="TreeGrafter"/>
</dbReference>
<dbReference type="Pfam" id="PF00300">
    <property type="entry name" value="His_Phos_1"/>
    <property type="match status" value="1"/>
</dbReference>
<dbReference type="GO" id="GO:0045820">
    <property type="term" value="P:negative regulation of glycolytic process"/>
    <property type="evidence" value="ECO:0007669"/>
    <property type="project" value="TreeGrafter"/>
</dbReference>
<feature type="binding site" evidence="3">
    <location>
        <position position="59"/>
    </location>
    <ligand>
        <name>substrate</name>
    </ligand>
</feature>
<evidence type="ECO:0000256" key="1">
    <source>
        <dbReference type="ARBA" id="ARBA00022801"/>
    </source>
</evidence>
<dbReference type="Gene3D" id="3.40.50.1240">
    <property type="entry name" value="Phosphoglycerate mutase-like"/>
    <property type="match status" value="1"/>
</dbReference>
<dbReference type="InterPro" id="IPR051695">
    <property type="entry name" value="Phosphoglycerate_Mutase"/>
</dbReference>
<dbReference type="PANTHER" id="PTHR46517:SF1">
    <property type="entry name" value="FRUCTOSE-2,6-BISPHOSPHATASE TIGAR"/>
    <property type="match status" value="1"/>
</dbReference>
<dbReference type="PANTHER" id="PTHR46517">
    <property type="entry name" value="FRUCTOSE-2,6-BISPHOSPHATASE TIGAR"/>
    <property type="match status" value="1"/>
</dbReference>
<keyword evidence="1" id="KW-0378">Hydrolase</keyword>
<dbReference type="EMBL" id="LT629688">
    <property type="protein sequence ID" value="SDE44532.1"/>
    <property type="molecule type" value="Genomic_DNA"/>
</dbReference>
<evidence type="ECO:0000313" key="5">
    <source>
        <dbReference type="EMBL" id="SDE44532.1"/>
    </source>
</evidence>
<dbReference type="Proteomes" id="UP000198546">
    <property type="component" value="Chromosome i"/>
</dbReference>
<sequence length="237" mass="25099">MTTLLLVRHGRTTANRTGVLAGRTPGVDLDETGITQARAAAERLAGLPLTQVVTSPLRRCRHTTQLLVQHRTDAVEVLTENRLTECGYGEWTGRSLKDLAKEKLWSTVQQTPSAVRFPGGEAMTEMSARAVAAVRERDHALAASAGDHVAWVAVSHGDVIKAVLADALGMHLDAFQRIVVDPASVSVIRFTAGRPFVVSMNTTAGDLAHLAAPKPVKGRRRTPSGDAAVGGGMGSAE</sequence>
<dbReference type="InterPro" id="IPR013078">
    <property type="entry name" value="His_Pase_superF_clade-1"/>
</dbReference>
<protein>
    <submittedName>
        <fullName evidence="5">2,3-bisphosphoglycerate-dependent phosphoglycerate mutase</fullName>
    </submittedName>
</protein>
<dbReference type="NCBIfam" id="TIGR03848">
    <property type="entry name" value="MSMEG_4193"/>
    <property type="match status" value="1"/>
</dbReference>
<evidence type="ECO:0000313" key="6">
    <source>
        <dbReference type="Proteomes" id="UP000198546"/>
    </source>
</evidence>
<feature type="active site" description="Tele-phosphohistidine intermediate" evidence="2">
    <location>
        <position position="9"/>
    </location>
</feature>
<feature type="compositionally biased region" description="Gly residues" evidence="4">
    <location>
        <begin position="228"/>
        <end position="237"/>
    </location>
</feature>
<dbReference type="SMART" id="SM00855">
    <property type="entry name" value="PGAM"/>
    <property type="match status" value="1"/>
</dbReference>
<feature type="binding site" evidence="3">
    <location>
        <begin position="8"/>
        <end position="15"/>
    </location>
    <ligand>
        <name>substrate</name>
    </ligand>
</feature>
<dbReference type="InterPro" id="IPR022492">
    <property type="entry name" value="Phosphomutase_MSMEG4193_put"/>
</dbReference>
<dbReference type="AlphaFoldDB" id="A0A1G7CYX2"/>
<evidence type="ECO:0000256" key="3">
    <source>
        <dbReference type="PIRSR" id="PIRSR613078-2"/>
    </source>
</evidence>
<proteinExistence type="predicted"/>
<dbReference type="GO" id="GO:0004331">
    <property type="term" value="F:fructose-2,6-bisphosphate 2-phosphatase activity"/>
    <property type="evidence" value="ECO:0007669"/>
    <property type="project" value="TreeGrafter"/>
</dbReference>
<feature type="binding site" evidence="3">
    <location>
        <begin position="85"/>
        <end position="88"/>
    </location>
    <ligand>
        <name>substrate</name>
    </ligand>
</feature>
<dbReference type="GO" id="GO:0005829">
    <property type="term" value="C:cytosol"/>
    <property type="evidence" value="ECO:0007669"/>
    <property type="project" value="TreeGrafter"/>
</dbReference>
<keyword evidence="6" id="KW-1185">Reference proteome</keyword>
<name>A0A1G7CYX2_9ACTN</name>
<evidence type="ECO:0000256" key="2">
    <source>
        <dbReference type="PIRSR" id="PIRSR613078-1"/>
    </source>
</evidence>
<dbReference type="OrthoDB" id="4120859at2"/>
<organism evidence="5 6">
    <name type="scientific">Auraticoccus monumenti</name>
    <dbReference type="NCBI Taxonomy" id="675864"/>
    <lineage>
        <taxon>Bacteria</taxon>
        <taxon>Bacillati</taxon>
        <taxon>Actinomycetota</taxon>
        <taxon>Actinomycetes</taxon>
        <taxon>Propionibacteriales</taxon>
        <taxon>Propionibacteriaceae</taxon>
        <taxon>Auraticoccus</taxon>
    </lineage>
</organism>
<dbReference type="RefSeq" id="WP_090595197.1">
    <property type="nucleotide sequence ID" value="NZ_LT629688.1"/>
</dbReference>
<evidence type="ECO:0000256" key="4">
    <source>
        <dbReference type="SAM" id="MobiDB-lite"/>
    </source>
</evidence>
<gene>
    <name evidence="5" type="ORF">SAMN04489747_3427</name>
</gene>
<dbReference type="InterPro" id="IPR029033">
    <property type="entry name" value="His_PPase_superfam"/>
</dbReference>
<dbReference type="STRING" id="675864.SAMN04489747_3427"/>
<dbReference type="CDD" id="cd07067">
    <property type="entry name" value="HP_PGM_like"/>
    <property type="match status" value="1"/>
</dbReference>